<feature type="compositionally biased region" description="Basic and acidic residues" evidence="1">
    <location>
        <begin position="50"/>
        <end position="72"/>
    </location>
</feature>
<evidence type="ECO:0000313" key="4">
    <source>
        <dbReference type="EMBL" id="ODM88034.1"/>
    </source>
</evidence>
<protein>
    <submittedName>
        <fullName evidence="4">Glycine receptor subunit alphaZ1</fullName>
    </submittedName>
</protein>
<feature type="region of interest" description="Disordered" evidence="1">
    <location>
        <begin position="50"/>
        <end position="77"/>
    </location>
</feature>
<organism evidence="4 5">
    <name type="scientific">Orchesella cincta</name>
    <name type="common">Springtail</name>
    <name type="synonym">Podura cincta</name>
    <dbReference type="NCBI Taxonomy" id="48709"/>
    <lineage>
        <taxon>Eukaryota</taxon>
        <taxon>Metazoa</taxon>
        <taxon>Ecdysozoa</taxon>
        <taxon>Arthropoda</taxon>
        <taxon>Hexapoda</taxon>
        <taxon>Collembola</taxon>
        <taxon>Entomobryomorpha</taxon>
        <taxon>Entomobryoidea</taxon>
        <taxon>Orchesellidae</taxon>
        <taxon>Orchesellinae</taxon>
        <taxon>Orchesella</taxon>
    </lineage>
</organism>
<dbReference type="Gene3D" id="1.20.58.390">
    <property type="entry name" value="Neurotransmitter-gated ion-channel transmembrane domain"/>
    <property type="match status" value="1"/>
</dbReference>
<comment type="caution">
    <text evidence="4">The sequence shown here is derived from an EMBL/GenBank/DDBJ whole genome shotgun (WGS) entry which is preliminary data.</text>
</comment>
<feature type="transmembrane region" description="Helical" evidence="2">
    <location>
        <begin position="99"/>
        <end position="118"/>
    </location>
</feature>
<keyword evidence="2" id="KW-0472">Membrane</keyword>
<keyword evidence="2" id="KW-0812">Transmembrane</keyword>
<evidence type="ECO:0000259" key="3">
    <source>
        <dbReference type="Pfam" id="PF02932"/>
    </source>
</evidence>
<name>A0A1D2M533_ORCCI</name>
<dbReference type="Pfam" id="PF02932">
    <property type="entry name" value="Neur_chan_memb"/>
    <property type="match status" value="1"/>
</dbReference>
<reference evidence="4 5" key="1">
    <citation type="journal article" date="2016" name="Genome Biol. Evol.">
        <title>Gene Family Evolution Reflects Adaptation to Soil Environmental Stressors in the Genome of the Collembolan Orchesella cincta.</title>
        <authorList>
            <person name="Faddeeva-Vakhrusheva A."/>
            <person name="Derks M.F."/>
            <person name="Anvar S.Y."/>
            <person name="Agamennone V."/>
            <person name="Suring W."/>
            <person name="Smit S."/>
            <person name="van Straalen N.M."/>
            <person name="Roelofs D."/>
        </authorList>
    </citation>
    <scope>NUCLEOTIDE SEQUENCE [LARGE SCALE GENOMIC DNA]</scope>
    <source>
        <tissue evidence="4">Mixed pool</tissue>
    </source>
</reference>
<dbReference type="InterPro" id="IPR006028">
    <property type="entry name" value="GABAA/Glycine_rcpt"/>
</dbReference>
<dbReference type="InterPro" id="IPR036719">
    <property type="entry name" value="Neuro-gated_channel_TM_sf"/>
</dbReference>
<dbReference type="GO" id="GO:0005254">
    <property type="term" value="F:chloride channel activity"/>
    <property type="evidence" value="ECO:0007669"/>
    <property type="project" value="UniProtKB-ARBA"/>
</dbReference>
<dbReference type="PRINTS" id="PR00253">
    <property type="entry name" value="GABAARECEPTR"/>
</dbReference>
<dbReference type="GO" id="GO:0016020">
    <property type="term" value="C:membrane"/>
    <property type="evidence" value="ECO:0007669"/>
    <property type="project" value="InterPro"/>
</dbReference>
<evidence type="ECO:0000313" key="5">
    <source>
        <dbReference type="Proteomes" id="UP000094527"/>
    </source>
</evidence>
<dbReference type="OrthoDB" id="6667051at2759"/>
<proteinExistence type="predicted"/>
<feature type="transmembrane region" description="Helical" evidence="2">
    <location>
        <begin position="20"/>
        <end position="42"/>
    </location>
</feature>
<dbReference type="InterPro" id="IPR038050">
    <property type="entry name" value="Neuro_actylchol_rec"/>
</dbReference>
<sequence length="139" mass="16657">MFASVRESTPIVSYVKAIDTWMVFCIFFVFLTLLEFSIFVWLRARREDAEEQKLDHQRKLQEKREPGHKDPDSSFVRSPSLESIRLRKFERFAEFTEKFAFIIFSVVFTSFNVIYWTWLLVASDYFNWSVNETLNADLD</sequence>
<keyword evidence="2" id="KW-1133">Transmembrane helix</keyword>
<dbReference type="AlphaFoldDB" id="A0A1D2M533"/>
<evidence type="ECO:0000256" key="1">
    <source>
        <dbReference type="SAM" id="MobiDB-lite"/>
    </source>
</evidence>
<dbReference type="SUPFAM" id="SSF90112">
    <property type="entry name" value="Neurotransmitter-gated ion-channel transmembrane pore"/>
    <property type="match status" value="1"/>
</dbReference>
<keyword evidence="4" id="KW-0675">Receptor</keyword>
<dbReference type="GO" id="GO:0004888">
    <property type="term" value="F:transmembrane signaling receptor activity"/>
    <property type="evidence" value="ECO:0007669"/>
    <property type="project" value="InterPro"/>
</dbReference>
<accession>A0A1D2M533</accession>
<dbReference type="InterPro" id="IPR006029">
    <property type="entry name" value="Neurotrans-gated_channel_TM"/>
</dbReference>
<dbReference type="GO" id="GO:0005230">
    <property type="term" value="F:extracellular ligand-gated monoatomic ion channel activity"/>
    <property type="evidence" value="ECO:0007669"/>
    <property type="project" value="UniProtKB-ARBA"/>
</dbReference>
<dbReference type="EMBL" id="LJIJ01004211">
    <property type="protein sequence ID" value="ODM88034.1"/>
    <property type="molecule type" value="Genomic_DNA"/>
</dbReference>
<keyword evidence="5" id="KW-1185">Reference proteome</keyword>
<dbReference type="GO" id="GO:0099095">
    <property type="term" value="F:ligand-gated monoatomic anion channel activity"/>
    <property type="evidence" value="ECO:0007669"/>
    <property type="project" value="UniProtKB-ARBA"/>
</dbReference>
<dbReference type="OMA" id="GFTITAW"/>
<feature type="domain" description="Neurotransmitter-gated ion-channel transmembrane" evidence="3">
    <location>
        <begin position="3"/>
        <end position="64"/>
    </location>
</feature>
<dbReference type="STRING" id="48709.A0A1D2M533"/>
<dbReference type="Proteomes" id="UP000094527">
    <property type="component" value="Unassembled WGS sequence"/>
</dbReference>
<gene>
    <name evidence="4" type="ORF">Ocin01_18649</name>
</gene>
<evidence type="ECO:0000256" key="2">
    <source>
        <dbReference type="SAM" id="Phobius"/>
    </source>
</evidence>